<feature type="domain" description="RRM" evidence="6">
    <location>
        <begin position="1"/>
        <end position="70"/>
    </location>
</feature>
<evidence type="ECO:0000256" key="1">
    <source>
        <dbReference type="ARBA" id="ARBA00022664"/>
    </source>
</evidence>
<dbReference type="InterPro" id="IPR050907">
    <property type="entry name" value="SRSF"/>
</dbReference>
<dbReference type="Pfam" id="PF00076">
    <property type="entry name" value="RRM_1"/>
    <property type="match status" value="1"/>
</dbReference>
<name>A0A392PI17_9FABA</name>
<evidence type="ECO:0000256" key="2">
    <source>
        <dbReference type="ARBA" id="ARBA00022728"/>
    </source>
</evidence>
<dbReference type="GO" id="GO:0006397">
    <property type="term" value="P:mRNA processing"/>
    <property type="evidence" value="ECO:0007669"/>
    <property type="project" value="UniProtKB-KW"/>
</dbReference>
<dbReference type="InterPro" id="IPR012677">
    <property type="entry name" value="Nucleotide-bd_a/b_plait_sf"/>
</dbReference>
<dbReference type="Gene3D" id="3.30.70.330">
    <property type="match status" value="1"/>
</dbReference>
<evidence type="ECO:0000259" key="6">
    <source>
        <dbReference type="PROSITE" id="PS50102"/>
    </source>
</evidence>
<protein>
    <submittedName>
        <fullName evidence="7">RNA-binding protein 25-like</fullName>
    </submittedName>
</protein>
<dbReference type="InterPro" id="IPR035979">
    <property type="entry name" value="RBD_domain_sf"/>
</dbReference>
<dbReference type="Proteomes" id="UP000265520">
    <property type="component" value="Unassembled WGS sequence"/>
</dbReference>
<evidence type="ECO:0000256" key="3">
    <source>
        <dbReference type="ARBA" id="ARBA00023187"/>
    </source>
</evidence>
<evidence type="ECO:0000256" key="5">
    <source>
        <dbReference type="SAM" id="MobiDB-lite"/>
    </source>
</evidence>
<evidence type="ECO:0000313" key="7">
    <source>
        <dbReference type="EMBL" id="MCI11733.1"/>
    </source>
</evidence>
<proteinExistence type="predicted"/>
<dbReference type="GO" id="GO:0005681">
    <property type="term" value="C:spliceosomal complex"/>
    <property type="evidence" value="ECO:0007669"/>
    <property type="project" value="UniProtKB-KW"/>
</dbReference>
<dbReference type="InterPro" id="IPR000504">
    <property type="entry name" value="RRM_dom"/>
</dbReference>
<comment type="caution">
    <text evidence="7">The sequence shown here is derived from an EMBL/GenBank/DDBJ whole genome shotgun (WGS) entry which is preliminary data.</text>
</comment>
<reference evidence="7 8" key="1">
    <citation type="journal article" date="2018" name="Front. Plant Sci.">
        <title>Red Clover (Trifolium pratense) and Zigzag Clover (T. medium) - A Picture of Genomic Similarities and Differences.</title>
        <authorList>
            <person name="Dluhosova J."/>
            <person name="Istvanek J."/>
            <person name="Nedelnik J."/>
            <person name="Repkova J."/>
        </authorList>
    </citation>
    <scope>NUCLEOTIDE SEQUENCE [LARGE SCALE GENOMIC DNA]</scope>
    <source>
        <strain evidence="8">cv. 10/8</strain>
        <tissue evidence="7">Leaf</tissue>
    </source>
</reference>
<dbReference type="PANTHER" id="PTHR23147">
    <property type="entry name" value="SERINE/ARGININE RICH SPLICING FACTOR"/>
    <property type="match status" value="1"/>
</dbReference>
<dbReference type="EMBL" id="LXQA010081306">
    <property type="protein sequence ID" value="MCI11733.1"/>
    <property type="molecule type" value="Genomic_DNA"/>
</dbReference>
<feature type="compositionally biased region" description="Gly residues" evidence="5">
    <location>
        <begin position="85"/>
        <end position="96"/>
    </location>
</feature>
<keyword evidence="3" id="KW-0508">mRNA splicing</keyword>
<sequence length="255" mass="28768">PEDVNSSDLWPHFAHFGRVGEVYIPAKVDKQGRRFGFVKFREVRDATELLRSISNIWVGSFKLRVNISKFSRRRGSIQKEEAQKEGGGGQREGGGGRLVQGGRSFKVAVSEDVVGGVVEGLSNVPVANRDAAEVVWEVEVEEERLAKLEGAYVGYLVEEKDVVSIQNNLRMDGFHCIKVSAMGYLTILLWSEQANEVKEMVETVGWWCSLFEKVVPWSPELVTNHREAWLRCYGVPIHAWGVDLFRAMAFKFGMF</sequence>
<dbReference type="CDD" id="cd00590">
    <property type="entry name" value="RRM_SF"/>
    <property type="match status" value="1"/>
</dbReference>
<dbReference type="SUPFAM" id="SSF54928">
    <property type="entry name" value="RNA-binding domain, RBD"/>
    <property type="match status" value="1"/>
</dbReference>
<keyword evidence="4" id="KW-0694">RNA-binding</keyword>
<feature type="non-terminal residue" evidence="7">
    <location>
        <position position="255"/>
    </location>
</feature>
<dbReference type="AlphaFoldDB" id="A0A392PI17"/>
<feature type="non-terminal residue" evidence="7">
    <location>
        <position position="1"/>
    </location>
</feature>
<evidence type="ECO:0000313" key="8">
    <source>
        <dbReference type="Proteomes" id="UP000265520"/>
    </source>
</evidence>
<dbReference type="GO" id="GO:0008380">
    <property type="term" value="P:RNA splicing"/>
    <property type="evidence" value="ECO:0007669"/>
    <property type="project" value="UniProtKB-KW"/>
</dbReference>
<organism evidence="7 8">
    <name type="scientific">Trifolium medium</name>
    <dbReference type="NCBI Taxonomy" id="97028"/>
    <lineage>
        <taxon>Eukaryota</taxon>
        <taxon>Viridiplantae</taxon>
        <taxon>Streptophyta</taxon>
        <taxon>Embryophyta</taxon>
        <taxon>Tracheophyta</taxon>
        <taxon>Spermatophyta</taxon>
        <taxon>Magnoliopsida</taxon>
        <taxon>eudicotyledons</taxon>
        <taxon>Gunneridae</taxon>
        <taxon>Pentapetalae</taxon>
        <taxon>rosids</taxon>
        <taxon>fabids</taxon>
        <taxon>Fabales</taxon>
        <taxon>Fabaceae</taxon>
        <taxon>Papilionoideae</taxon>
        <taxon>50 kb inversion clade</taxon>
        <taxon>NPAAA clade</taxon>
        <taxon>Hologalegina</taxon>
        <taxon>IRL clade</taxon>
        <taxon>Trifolieae</taxon>
        <taxon>Trifolium</taxon>
    </lineage>
</organism>
<evidence type="ECO:0000256" key="4">
    <source>
        <dbReference type="PROSITE-ProRule" id="PRU00176"/>
    </source>
</evidence>
<dbReference type="SMART" id="SM00360">
    <property type="entry name" value="RRM"/>
    <property type="match status" value="1"/>
</dbReference>
<dbReference type="PROSITE" id="PS50102">
    <property type="entry name" value="RRM"/>
    <property type="match status" value="1"/>
</dbReference>
<keyword evidence="1" id="KW-0507">mRNA processing</keyword>
<accession>A0A392PI17</accession>
<feature type="region of interest" description="Disordered" evidence="5">
    <location>
        <begin position="76"/>
        <end position="96"/>
    </location>
</feature>
<keyword evidence="8" id="KW-1185">Reference proteome</keyword>
<keyword evidence="2" id="KW-0747">Spliceosome</keyword>
<dbReference type="GO" id="GO:0003723">
    <property type="term" value="F:RNA binding"/>
    <property type="evidence" value="ECO:0007669"/>
    <property type="project" value="UniProtKB-UniRule"/>
</dbReference>